<reference evidence="2" key="1">
    <citation type="submission" date="2022-03" db="EMBL/GenBank/DDBJ databases">
        <authorList>
            <person name="Martin H S."/>
        </authorList>
    </citation>
    <scope>NUCLEOTIDE SEQUENCE</scope>
</reference>
<accession>A0ABN8HQW4</accession>
<dbReference type="EMBL" id="OW152822">
    <property type="protein sequence ID" value="CAH2036803.1"/>
    <property type="molecule type" value="Genomic_DNA"/>
</dbReference>
<name>A0ABN8HQW4_9NEOP</name>
<dbReference type="PANTHER" id="PTHR33327">
    <property type="entry name" value="ENDONUCLEASE"/>
    <property type="match status" value="1"/>
</dbReference>
<sequence>MSWAALFIVKVSDLLLMPPEERRYEALKERLLQVFEESETRQFQKLLGEMELGSQKPSQLLRHLARSKIPDPTLQIMWNSHLPAAVQAVLAVTEGKELDNLAVIADKVIEATRPAELSAVATSSSIPKDTAISSDLAAALHKLSVEVSELRRARQPYRGPRRRNSRRSRSRTRDASRHRRDPEWLCFYHYKYRSKATNSCGDFVRCHWVDGVPAQNFGFASRPAATVSTATVQTVPQQQAPVASAYV</sequence>
<gene>
    <name evidence="2" type="ORF">IPOD504_LOCUS878</name>
</gene>
<organism evidence="2 3">
    <name type="scientific">Iphiclides podalirius</name>
    <name type="common">scarce swallowtail</name>
    <dbReference type="NCBI Taxonomy" id="110791"/>
    <lineage>
        <taxon>Eukaryota</taxon>
        <taxon>Metazoa</taxon>
        <taxon>Ecdysozoa</taxon>
        <taxon>Arthropoda</taxon>
        <taxon>Hexapoda</taxon>
        <taxon>Insecta</taxon>
        <taxon>Pterygota</taxon>
        <taxon>Neoptera</taxon>
        <taxon>Endopterygota</taxon>
        <taxon>Lepidoptera</taxon>
        <taxon>Glossata</taxon>
        <taxon>Ditrysia</taxon>
        <taxon>Papilionoidea</taxon>
        <taxon>Papilionidae</taxon>
        <taxon>Papilioninae</taxon>
        <taxon>Iphiclides</taxon>
    </lineage>
</organism>
<protein>
    <recommendedName>
        <fullName evidence="4">Gag protein</fullName>
    </recommendedName>
</protein>
<dbReference type="PANTHER" id="PTHR33327:SF3">
    <property type="entry name" value="RNA-DIRECTED DNA POLYMERASE"/>
    <property type="match status" value="1"/>
</dbReference>
<keyword evidence="3" id="KW-1185">Reference proteome</keyword>
<feature type="non-terminal residue" evidence="2">
    <location>
        <position position="247"/>
    </location>
</feature>
<proteinExistence type="predicted"/>
<feature type="compositionally biased region" description="Basic residues" evidence="1">
    <location>
        <begin position="153"/>
        <end position="170"/>
    </location>
</feature>
<feature type="region of interest" description="Disordered" evidence="1">
    <location>
        <begin position="151"/>
        <end position="176"/>
    </location>
</feature>
<evidence type="ECO:0008006" key="4">
    <source>
        <dbReference type="Google" id="ProtNLM"/>
    </source>
</evidence>
<evidence type="ECO:0000313" key="3">
    <source>
        <dbReference type="Proteomes" id="UP000837857"/>
    </source>
</evidence>
<dbReference type="Proteomes" id="UP000837857">
    <property type="component" value="Chromosome 10"/>
</dbReference>
<evidence type="ECO:0000256" key="1">
    <source>
        <dbReference type="SAM" id="MobiDB-lite"/>
    </source>
</evidence>
<evidence type="ECO:0000313" key="2">
    <source>
        <dbReference type="EMBL" id="CAH2036803.1"/>
    </source>
</evidence>